<reference evidence="3" key="1">
    <citation type="submission" date="2019-02" db="EMBL/GenBank/DDBJ databases">
        <authorList>
            <person name="Li S.-H."/>
        </authorList>
    </citation>
    <scope>NUCLEOTIDE SEQUENCE</scope>
    <source>
        <strain evidence="3">IMCC14734</strain>
    </source>
</reference>
<dbReference type="Proteomes" id="UP001143362">
    <property type="component" value="Unassembled WGS sequence"/>
</dbReference>
<keyword evidence="1 3" id="KW-0378">Hydrolase</keyword>
<gene>
    <name evidence="3" type="ORF">EYC98_18415</name>
</gene>
<proteinExistence type="predicted"/>
<dbReference type="InterPro" id="IPR000073">
    <property type="entry name" value="AB_hydrolase_1"/>
</dbReference>
<accession>A0ABT3TKI4</accession>
<protein>
    <submittedName>
        <fullName evidence="3">Alpha/beta hydrolase</fullName>
    </submittedName>
</protein>
<dbReference type="PANTHER" id="PTHR43798:SF31">
    <property type="entry name" value="AB HYDROLASE SUPERFAMILY PROTEIN YCLE"/>
    <property type="match status" value="1"/>
</dbReference>
<dbReference type="RefSeq" id="WP_279246867.1">
    <property type="nucleotide sequence ID" value="NZ_SHNN01000004.1"/>
</dbReference>
<organism evidence="3 4">
    <name type="scientific">Candidatus Litorirhabdus singularis</name>
    <dbReference type="NCBI Taxonomy" id="2518993"/>
    <lineage>
        <taxon>Bacteria</taxon>
        <taxon>Pseudomonadati</taxon>
        <taxon>Pseudomonadota</taxon>
        <taxon>Gammaproteobacteria</taxon>
        <taxon>Cellvibrionales</taxon>
        <taxon>Halieaceae</taxon>
        <taxon>Candidatus Litorirhabdus</taxon>
    </lineage>
</organism>
<keyword evidence="4" id="KW-1185">Reference proteome</keyword>
<dbReference type="GO" id="GO:0016787">
    <property type="term" value="F:hydrolase activity"/>
    <property type="evidence" value="ECO:0007669"/>
    <property type="project" value="UniProtKB-KW"/>
</dbReference>
<evidence type="ECO:0000259" key="2">
    <source>
        <dbReference type="Pfam" id="PF00561"/>
    </source>
</evidence>
<feature type="domain" description="AB hydrolase-1" evidence="2">
    <location>
        <begin position="23"/>
        <end position="253"/>
    </location>
</feature>
<evidence type="ECO:0000313" key="4">
    <source>
        <dbReference type="Proteomes" id="UP001143362"/>
    </source>
</evidence>
<dbReference type="PANTHER" id="PTHR43798">
    <property type="entry name" value="MONOACYLGLYCEROL LIPASE"/>
    <property type="match status" value="1"/>
</dbReference>
<comment type="caution">
    <text evidence="3">The sequence shown here is derived from an EMBL/GenBank/DDBJ whole genome shotgun (WGS) entry which is preliminary data.</text>
</comment>
<dbReference type="PRINTS" id="PR00111">
    <property type="entry name" value="ABHYDROLASE"/>
</dbReference>
<dbReference type="InterPro" id="IPR029058">
    <property type="entry name" value="AB_hydrolase_fold"/>
</dbReference>
<dbReference type="Pfam" id="PF00561">
    <property type="entry name" value="Abhydrolase_1"/>
    <property type="match status" value="1"/>
</dbReference>
<dbReference type="InterPro" id="IPR050266">
    <property type="entry name" value="AB_hydrolase_sf"/>
</dbReference>
<evidence type="ECO:0000313" key="3">
    <source>
        <dbReference type="EMBL" id="MCX2982841.1"/>
    </source>
</evidence>
<sequence>MTFLAREHGKQVYFEDYGTGDSAIVLVHGWGMGVRTWDYTLPRLVAAGHRVVLMDHRGCGQSSKDFADMGIQAIADDLVALVHKLELKQVVLNGWSLGGAVVVEAARQLAERCSGLVLTCAATPCYLQKPDYPHGGTDEALAETMGAMAADRVNFLAALSAGVCASEVSPQLVDWMWAIFMESSPLAAQSLGELGPLDQRDILATFKMPVLSFVGAEDGVVDANVCRSITDYVSHAHVVECPNSGHAPFIEEAELYHGELLTFLAANL</sequence>
<dbReference type="EMBL" id="SHNN01000004">
    <property type="protein sequence ID" value="MCX2982841.1"/>
    <property type="molecule type" value="Genomic_DNA"/>
</dbReference>
<name>A0ABT3TKI4_9GAMM</name>
<evidence type="ECO:0000256" key="1">
    <source>
        <dbReference type="ARBA" id="ARBA00022801"/>
    </source>
</evidence>
<dbReference type="SUPFAM" id="SSF53474">
    <property type="entry name" value="alpha/beta-Hydrolases"/>
    <property type="match status" value="1"/>
</dbReference>
<dbReference type="Gene3D" id="3.40.50.1820">
    <property type="entry name" value="alpha/beta hydrolase"/>
    <property type="match status" value="1"/>
</dbReference>